<sequence>MPDLDLLERDTEMGLLDELLASAAASEGRFLVIEGPAGIGKSRVLAEIRRRAGSRVRVLSARGGELEGAFPFGVVRQLFEGVIADPELAERVLAGAAGPARDVLGAPTGNTQAGGASFAVLHGLYWLALNLADEQPLVLAVDDLHWVDRPSLRFLAYLLRRLEGAPILVAATLRSSEPGVDPALLAEIAQDPVVTPLRPRPLSEQAVAALIADRLSEEPEAGFAQACHTSTGGNPLLLRQLLIALAADGVHPRESESAKVREIAPRAVSRTVLLRLARLTPQAAAVARAVAVLGDQAVPSVVASLTGLEAQEVADATGALIRAEILRPDQPLGFVHPLVRDAVYQEVPPAERELPARRRRRHPPRRRGARRADRQPAAPGAAARRGVGGRRRDRSRPGRDRPRCPRRRGGLPAAGAGGAAAARSPHGRAHRTGVHGSPDERSRCRRAPAGGPRRGRGPARPCGDRARAGPHAHLHGRSRRGRHRGARGGGATRLRRPGAARRTPRLPGRGSRRPRVRRR</sequence>
<feature type="compositionally biased region" description="Low complexity" evidence="3">
    <location>
        <begin position="375"/>
        <end position="385"/>
    </location>
</feature>
<dbReference type="InterPro" id="IPR027417">
    <property type="entry name" value="P-loop_NTPase"/>
</dbReference>
<keyword evidence="6" id="KW-1185">Reference proteome</keyword>
<evidence type="ECO:0000256" key="2">
    <source>
        <dbReference type="ARBA" id="ARBA00022840"/>
    </source>
</evidence>
<feature type="compositionally biased region" description="Basic residues" evidence="3">
    <location>
        <begin position="357"/>
        <end position="369"/>
    </location>
</feature>
<evidence type="ECO:0000256" key="1">
    <source>
        <dbReference type="ARBA" id="ARBA00022741"/>
    </source>
</evidence>
<dbReference type="Pfam" id="PF13191">
    <property type="entry name" value="AAA_16"/>
    <property type="match status" value="1"/>
</dbReference>
<protein>
    <submittedName>
        <fullName evidence="5">AAA family ATPase</fullName>
    </submittedName>
</protein>
<feature type="domain" description="Orc1-like AAA ATPase" evidence="4">
    <location>
        <begin position="6"/>
        <end position="169"/>
    </location>
</feature>
<accession>A0ABY5PLH5</accession>
<evidence type="ECO:0000259" key="4">
    <source>
        <dbReference type="Pfam" id="PF13191"/>
    </source>
</evidence>
<reference evidence="6" key="1">
    <citation type="submission" date="2021-11" db="EMBL/GenBank/DDBJ databases">
        <title>Cultivation dependent microbiological survey of springs from the worlds oldest radium mine currently devoted to the extraction of radon-saturated water.</title>
        <authorList>
            <person name="Kapinusova G."/>
            <person name="Smrhova T."/>
            <person name="Strejcek M."/>
            <person name="Suman J."/>
            <person name="Jani K."/>
            <person name="Pajer P."/>
            <person name="Uhlik O."/>
        </authorList>
    </citation>
    <scope>NUCLEOTIDE SEQUENCE [LARGE SCALE GENOMIC DNA]</scope>
    <source>
        <strain evidence="6">J379</strain>
    </source>
</reference>
<feature type="compositionally biased region" description="Basic residues" evidence="3">
    <location>
        <begin position="468"/>
        <end position="486"/>
    </location>
</feature>
<organism evidence="5 6">
    <name type="scientific">Svornostia abyssi</name>
    <dbReference type="NCBI Taxonomy" id="2898438"/>
    <lineage>
        <taxon>Bacteria</taxon>
        <taxon>Bacillati</taxon>
        <taxon>Actinomycetota</taxon>
        <taxon>Thermoleophilia</taxon>
        <taxon>Solirubrobacterales</taxon>
        <taxon>Baekduiaceae</taxon>
        <taxon>Svornostia</taxon>
    </lineage>
</organism>
<feature type="compositionally biased region" description="Basic residues" evidence="3">
    <location>
        <begin position="493"/>
        <end position="519"/>
    </location>
</feature>
<dbReference type="Proteomes" id="UP001058860">
    <property type="component" value="Chromosome"/>
</dbReference>
<keyword evidence="1" id="KW-0547">Nucleotide-binding</keyword>
<dbReference type="PANTHER" id="PTHR16305:SF35">
    <property type="entry name" value="TRANSCRIPTIONAL ACTIVATOR DOMAIN"/>
    <property type="match status" value="1"/>
</dbReference>
<feature type="compositionally biased region" description="Low complexity" evidence="3">
    <location>
        <begin position="410"/>
        <end position="424"/>
    </location>
</feature>
<feature type="region of interest" description="Disordered" evidence="3">
    <location>
        <begin position="350"/>
        <end position="519"/>
    </location>
</feature>
<evidence type="ECO:0000313" key="5">
    <source>
        <dbReference type="EMBL" id="UUY05496.1"/>
    </source>
</evidence>
<dbReference type="SUPFAM" id="SSF52540">
    <property type="entry name" value="P-loop containing nucleoside triphosphate hydrolases"/>
    <property type="match status" value="1"/>
</dbReference>
<proteinExistence type="predicted"/>
<evidence type="ECO:0000256" key="3">
    <source>
        <dbReference type="SAM" id="MobiDB-lite"/>
    </source>
</evidence>
<dbReference type="InterPro" id="IPR041664">
    <property type="entry name" value="AAA_16"/>
</dbReference>
<gene>
    <name evidence="5" type="ORF">LRS13_08250</name>
</gene>
<dbReference type="PANTHER" id="PTHR16305">
    <property type="entry name" value="TESTICULAR SOLUBLE ADENYLYL CYCLASE"/>
    <property type="match status" value="1"/>
</dbReference>
<name>A0ABY5PLH5_9ACTN</name>
<dbReference type="EMBL" id="CP088295">
    <property type="protein sequence ID" value="UUY05496.1"/>
    <property type="molecule type" value="Genomic_DNA"/>
</dbReference>
<evidence type="ECO:0000313" key="6">
    <source>
        <dbReference type="Proteomes" id="UP001058860"/>
    </source>
</evidence>
<keyword evidence="2" id="KW-0067">ATP-binding</keyword>